<dbReference type="GO" id="GO:0005886">
    <property type="term" value="C:plasma membrane"/>
    <property type="evidence" value="ECO:0007669"/>
    <property type="project" value="TreeGrafter"/>
</dbReference>
<keyword evidence="4" id="KW-0274">FAD</keyword>
<dbReference type="InterPro" id="IPR009075">
    <property type="entry name" value="AcylCo_DH/oxidase_C"/>
</dbReference>
<sequence>MRATWHIRTGSSCPFQYDMQGNSVTIATSAEQIAVCEAIADWASARETAALARAEVDEPGDRWRQLWPELAELGVFAAAADEGRDGLGAPFADVAAMVAECGRRLVPGPIVPTVAAAIAASRTPGERAEALTGDILAGILPVVAPADHVSFGRDLPPVNPAGRIELGVVTGWVPEAALLVNLVLPGRGTRWYLLPPGSATVDAQPCDGLDGTMSCSRIVLSGVDFDAAVELPRSARAAAIFSAANTAYQSGVAKWCLDTAVDYAKVRTQFDAPIGSFQAIKHILADMLCRSEQLSAAAWDQAGAVDDLLTGAADDLDLGTQAGLATLVGNTLVAELPLANAKDCVQVLGGIGFTFEHDAHLYLRSALAARSALANGASDRTQLGQSAIDGQRRRFSVDLSDVEDQRAGVRATVEQIAAAPEEQRRAELARTGYLAPHWPAPYGLGASPALQLLIDAELDQADVHRPDLVIAGWAIPTILEHGTEAQRDRFVAPTLAGDIIWCQLFSEPEAGSDLASLRTKAVRGTGPDGQEGWRLTGQKIWTSQAHNAQWAVCLARTDPDAPKHKGITYFLVNMASAGIDIRPLRELTGRAMFNEVFLDDVFVPDDLVVGEVNNGWRLARTTLANERVAMGGSSLGKEMDSLLKQIGARKRPLTDGELAELGGLVAEAHNGRTLDARAVSARLSGHDPGAASSVRKLIGVTHRQAVPDFALRLLGVDGVAASDASELFLLNRCLSIAGGTTQILKTAAAERILGMPR</sequence>
<evidence type="ECO:0008006" key="11">
    <source>
        <dbReference type="Google" id="ProtNLM"/>
    </source>
</evidence>
<dbReference type="GO" id="GO:0016627">
    <property type="term" value="F:oxidoreductase activity, acting on the CH-CH group of donors"/>
    <property type="evidence" value="ECO:0007669"/>
    <property type="project" value="InterPro"/>
</dbReference>
<comment type="similarity">
    <text evidence="2">Belongs to the acyl-CoA dehydrogenase family.</text>
</comment>
<dbReference type="PANTHER" id="PTHR43292:SF4">
    <property type="entry name" value="ACYL-COA DEHYDROGENASE FADE34"/>
    <property type="match status" value="1"/>
</dbReference>
<evidence type="ECO:0000256" key="1">
    <source>
        <dbReference type="ARBA" id="ARBA00001974"/>
    </source>
</evidence>
<reference evidence="9 10" key="1">
    <citation type="submission" date="2011-11" db="EMBL/GenBank/DDBJ databases">
        <title>Whole genome shotgun sequence of Gordonia araii NBRC 100433.</title>
        <authorList>
            <person name="Yoshida Y."/>
            <person name="Hosoyama A."/>
            <person name="Tsuchikane K."/>
            <person name="Katsumata H."/>
            <person name="Yamazaki S."/>
            <person name="Fujita N."/>
        </authorList>
    </citation>
    <scope>NUCLEOTIDE SEQUENCE [LARGE SCALE GENOMIC DNA]</scope>
    <source>
        <strain evidence="9 10">NBRC 100433</strain>
    </source>
</reference>
<evidence type="ECO:0000256" key="2">
    <source>
        <dbReference type="ARBA" id="ARBA00009347"/>
    </source>
</evidence>
<dbReference type="InterPro" id="IPR013786">
    <property type="entry name" value="AcylCoA_DH/ox_N"/>
</dbReference>
<gene>
    <name evidence="9" type="ORF">GOARA_082_00820</name>
</gene>
<dbReference type="EMBL" id="BAEE01000082">
    <property type="protein sequence ID" value="GAB11693.1"/>
    <property type="molecule type" value="Genomic_DNA"/>
</dbReference>
<dbReference type="Gene3D" id="1.10.540.10">
    <property type="entry name" value="Acyl-CoA dehydrogenase/oxidase, N-terminal domain"/>
    <property type="match status" value="2"/>
</dbReference>
<feature type="domain" description="Acyl-CoA oxidase/dehydrogenase middle" evidence="7">
    <location>
        <begin position="502"/>
        <end position="601"/>
    </location>
</feature>
<dbReference type="SUPFAM" id="SSF47203">
    <property type="entry name" value="Acyl-CoA dehydrogenase C-terminal domain-like"/>
    <property type="match status" value="2"/>
</dbReference>
<evidence type="ECO:0000256" key="4">
    <source>
        <dbReference type="ARBA" id="ARBA00022827"/>
    </source>
</evidence>
<accession>G7H768</accession>
<dbReference type="InterPro" id="IPR009100">
    <property type="entry name" value="AcylCoA_DH/oxidase_NM_dom_sf"/>
</dbReference>
<dbReference type="SUPFAM" id="SSF56645">
    <property type="entry name" value="Acyl-CoA dehydrogenase NM domain-like"/>
    <property type="match status" value="2"/>
</dbReference>
<dbReference type="Gene3D" id="1.20.140.10">
    <property type="entry name" value="Butyryl-CoA Dehydrogenase, subunit A, domain 3"/>
    <property type="match status" value="2"/>
</dbReference>
<dbReference type="GO" id="GO:0050660">
    <property type="term" value="F:flavin adenine dinucleotide binding"/>
    <property type="evidence" value="ECO:0007669"/>
    <property type="project" value="InterPro"/>
</dbReference>
<evidence type="ECO:0000256" key="3">
    <source>
        <dbReference type="ARBA" id="ARBA00022630"/>
    </source>
</evidence>
<dbReference type="InterPro" id="IPR006091">
    <property type="entry name" value="Acyl-CoA_Oxase/DH_mid-dom"/>
</dbReference>
<dbReference type="Pfam" id="PF02770">
    <property type="entry name" value="Acyl-CoA_dh_M"/>
    <property type="match status" value="1"/>
</dbReference>
<evidence type="ECO:0000259" key="8">
    <source>
        <dbReference type="Pfam" id="PF02771"/>
    </source>
</evidence>
<keyword evidence="10" id="KW-1185">Reference proteome</keyword>
<dbReference type="InterPro" id="IPR046373">
    <property type="entry name" value="Acyl-CoA_Oxase/DH_mid-dom_sf"/>
</dbReference>
<dbReference type="PANTHER" id="PTHR43292">
    <property type="entry name" value="ACYL-COA DEHYDROGENASE"/>
    <property type="match status" value="1"/>
</dbReference>
<dbReference type="InterPro" id="IPR052161">
    <property type="entry name" value="Mycobact_Acyl-CoA_DH"/>
</dbReference>
<dbReference type="AlphaFoldDB" id="G7H768"/>
<protein>
    <recommendedName>
        <fullName evidence="11">Acyl-CoA dehydrogenase</fullName>
    </recommendedName>
</protein>
<organism evidence="9 10">
    <name type="scientific">Gordonia araii NBRC 100433</name>
    <dbReference type="NCBI Taxonomy" id="1073574"/>
    <lineage>
        <taxon>Bacteria</taxon>
        <taxon>Bacillati</taxon>
        <taxon>Actinomycetota</taxon>
        <taxon>Actinomycetes</taxon>
        <taxon>Mycobacteriales</taxon>
        <taxon>Gordoniaceae</taxon>
        <taxon>Gordonia</taxon>
    </lineage>
</organism>
<evidence type="ECO:0000313" key="9">
    <source>
        <dbReference type="EMBL" id="GAB11693.1"/>
    </source>
</evidence>
<proteinExistence type="inferred from homology"/>
<feature type="domain" description="Acyl-CoA dehydrogenase/oxidase N-terminal" evidence="8">
    <location>
        <begin position="415"/>
        <end position="498"/>
    </location>
</feature>
<dbReference type="InterPro" id="IPR037069">
    <property type="entry name" value="AcylCoA_DH/ox_N_sf"/>
</dbReference>
<comment type="caution">
    <text evidence="9">The sequence shown here is derived from an EMBL/GenBank/DDBJ whole genome shotgun (WGS) entry which is preliminary data.</text>
</comment>
<name>G7H768_9ACTN</name>
<dbReference type="Pfam" id="PF02771">
    <property type="entry name" value="Acyl-CoA_dh_N"/>
    <property type="match status" value="1"/>
</dbReference>
<comment type="cofactor">
    <cofactor evidence="1">
        <name>FAD</name>
        <dbReference type="ChEBI" id="CHEBI:57692"/>
    </cofactor>
</comment>
<feature type="domain" description="Acyl-CoA dehydrogenase/oxidase C-terminal" evidence="6">
    <location>
        <begin position="613"/>
        <end position="753"/>
    </location>
</feature>
<feature type="domain" description="Acyl-CoA dehydrogenase/oxidase C-terminal" evidence="6">
    <location>
        <begin position="246"/>
        <end position="370"/>
    </location>
</feature>
<evidence type="ECO:0000259" key="6">
    <source>
        <dbReference type="Pfam" id="PF00441"/>
    </source>
</evidence>
<evidence type="ECO:0000259" key="7">
    <source>
        <dbReference type="Pfam" id="PF02770"/>
    </source>
</evidence>
<dbReference type="STRING" id="1073574.GOARA_082_00820"/>
<dbReference type="Proteomes" id="UP000035088">
    <property type="component" value="Unassembled WGS sequence"/>
</dbReference>
<evidence type="ECO:0000256" key="5">
    <source>
        <dbReference type="ARBA" id="ARBA00023002"/>
    </source>
</evidence>
<dbReference type="Pfam" id="PF00441">
    <property type="entry name" value="Acyl-CoA_dh_1"/>
    <property type="match status" value="2"/>
</dbReference>
<keyword evidence="3" id="KW-0285">Flavoprotein</keyword>
<keyword evidence="5" id="KW-0560">Oxidoreductase</keyword>
<evidence type="ECO:0000313" key="10">
    <source>
        <dbReference type="Proteomes" id="UP000035088"/>
    </source>
</evidence>
<dbReference type="Gene3D" id="2.40.110.10">
    <property type="entry name" value="Butyryl-CoA Dehydrogenase, subunit A, domain 2"/>
    <property type="match status" value="1"/>
</dbReference>
<dbReference type="FunFam" id="2.40.110.10:FF:000011">
    <property type="entry name" value="Acyl-CoA dehydrogenase FadE34"/>
    <property type="match status" value="1"/>
</dbReference>
<dbReference type="InterPro" id="IPR036250">
    <property type="entry name" value="AcylCo_DH-like_C"/>
</dbReference>